<evidence type="ECO:0000256" key="3">
    <source>
        <dbReference type="ARBA" id="ARBA00022729"/>
    </source>
</evidence>
<dbReference type="Pfam" id="PF17802">
    <property type="entry name" value="SpaA"/>
    <property type="match status" value="2"/>
</dbReference>
<evidence type="ECO:0000256" key="5">
    <source>
        <dbReference type="SAM" id="SignalP"/>
    </source>
</evidence>
<name>A0A286KBX9_ENTFC</name>
<accession>A0A286KBX9</accession>
<feature type="compositionally biased region" description="Basic and acidic residues" evidence="4">
    <location>
        <begin position="100"/>
        <end position="114"/>
    </location>
</feature>
<dbReference type="InterPro" id="IPR041033">
    <property type="entry name" value="SpaA_PFL_dom_1"/>
</dbReference>
<feature type="chain" id="PRO_5039427454" evidence="5">
    <location>
        <begin position="21"/>
        <end position="1209"/>
    </location>
</feature>
<sequence length="1209" mass="135351">MKKIKLISVALFSLITLSTAHQSVASAEGANSEKAVVEESGDKKVAIDDNVKNEAEKAAVVQGADGLMYVVVDEIDPKKLLEAESPLNNEQENTGSVEVGVDKKRQEEADQANEKVKDFEDVDYNDISSLQSALNNPKFPFLSDDDLKEQLSKAKDTFESEELIKKTRGYFSQRILELGNNLNDVPQRAKVNRRALVSTRASKVSETRINPPSGYPWVIYLVRSNGYSYTENYAIRRTIDGKEAFCLQAGVTATNTYTGSASGYLSNSQKELISSFLSAYKELGGWANNDSGKQRWIATQILVWENSNEKPKSITVTPNWKSGVTKSKSDITARANTIRVKPTWDANSKTVYEGEKATFTVKNTGGEHKLKVESVSGGGKATISGNKLTVDTSGSTGTQIVVKMTKGSTELNPTTVWSNGSYQKLVTGSFYVNTSVTVNVKRKGTVEVLKIDSETKKPLAGATFRFSYSGINKDVTTDSNGKAKLTERLKAGTVVKVKEIKAPNGYQLDSSEFSITVKENQNVTTTRTNKRSTGSVEIEKLGDLDGLGLPNVVFTIYSSDNKVVKDNLKTDSNGKIKVDELQFGKYYAVEKQGVTGYDPDGKKYNFEITQDTPSTKPAKVKVTNIYQVSISEKVSDMNESQVLKNVWSADPNDYLQYDITTGNLKKSGERNVQSFIIEGFYDNKNVDVLKSEVYVGSTNVTNSFDISNDTGNGKVTAKAKATVLTNNDFYNKSYNLRITMKIKKSTIENTEKQKPLTIVKNSKVTVGSKISKSASSNDVETVLYSRKITINHIDEKDKHLLKQDIDYKYDGETYEYKPRTDLFDKDGNNYKSDVIQKGKINGKDIVLTTPYHIPALSVNVDRIQIDTSRAVKNGFLPTELELSKKEEYGNELSKIVFKVKITDIDSNKVVYDNNFKYKEFSSHIKLNLPTEYLTKNKKVNYSISILLVENPEKNKFDTETKDLKTIGYTSSEKVLTNKDMTNNQVNYSAVVRTVKERANNNPVKEFRESINYKFTDTTKTKTGYGISVDLEPTYKNEIGKQIDMKVYSYPMNELIDSKIDEIYQPIGEKEAEVKMDRLKNESKVESGTNTQILSFQFPHMNVERKTGNVYADSQKNDESIKYELIDGGRKLYVPIWCDLGKYSIAIKSSNFGGNYISLDMNQSIDVYAYMYATIDSETKKEDELLLEPVYPETTLPDNWSNKEIDWLNK</sequence>
<geneLocation type="plasmid" evidence="7">
    <name>pEMA120</name>
</geneLocation>
<feature type="domain" description="SpaA-like prealbumin fold" evidence="6">
    <location>
        <begin position="534"/>
        <end position="614"/>
    </location>
</feature>
<evidence type="ECO:0000313" key="7">
    <source>
        <dbReference type="EMBL" id="APB62422.1"/>
    </source>
</evidence>
<proteinExistence type="inferred from homology"/>
<dbReference type="InterPro" id="IPR013783">
    <property type="entry name" value="Ig-like_fold"/>
</dbReference>
<dbReference type="SUPFAM" id="SSF49478">
    <property type="entry name" value="Cna protein B-type domain"/>
    <property type="match status" value="1"/>
</dbReference>
<evidence type="ECO:0000259" key="6">
    <source>
        <dbReference type="Pfam" id="PF17802"/>
    </source>
</evidence>
<keyword evidence="3 5" id="KW-0732">Signal</keyword>
<feature type="compositionally biased region" description="Polar residues" evidence="4">
    <location>
        <begin position="86"/>
        <end position="96"/>
    </location>
</feature>
<comment type="similarity">
    <text evidence="1">Belongs to the serine-aspartate repeat-containing protein (SDr) family.</text>
</comment>
<feature type="domain" description="SpaA-like prealbumin fold" evidence="6">
    <location>
        <begin position="444"/>
        <end position="530"/>
    </location>
</feature>
<gene>
    <name evidence="7" type="ORF">pEMA120_p11</name>
</gene>
<dbReference type="PANTHER" id="PTHR36108">
    <property type="entry name" value="COLOSSIN-B-RELATED"/>
    <property type="match status" value="1"/>
</dbReference>
<keyword evidence="2" id="KW-0964">Secreted</keyword>
<keyword evidence="7" id="KW-0614">Plasmid</keyword>
<evidence type="ECO:0000256" key="4">
    <source>
        <dbReference type="SAM" id="MobiDB-lite"/>
    </source>
</evidence>
<evidence type="ECO:0000256" key="2">
    <source>
        <dbReference type="ARBA" id="ARBA00022525"/>
    </source>
</evidence>
<dbReference type="PANTHER" id="PTHR36108:SF13">
    <property type="entry name" value="COLOSSIN-B-RELATED"/>
    <property type="match status" value="1"/>
</dbReference>
<feature type="signal peptide" evidence="5">
    <location>
        <begin position="1"/>
        <end position="20"/>
    </location>
</feature>
<protein>
    <submittedName>
        <fullName evidence="7">Cell wall surface anchor family protein</fullName>
    </submittedName>
</protein>
<dbReference type="AlphaFoldDB" id="A0A286KBX9"/>
<reference evidence="7" key="1">
    <citation type="journal article" date="2017" name="Front. Microbiol.">
        <title>Identification of Novel Conjugative Plasmids with Multiple Copies of fosB that Confer High-Level Fosfomycin Resistance to Vancomycin-Resistant Enterococci.</title>
        <authorList>
            <person name="Sun L."/>
            <person name="Zhang P."/>
            <person name="Qu T."/>
            <person name="Chen Y."/>
            <person name="Hua X."/>
            <person name="Shi K."/>
            <person name="Yu Y."/>
        </authorList>
    </citation>
    <scope>NUCLEOTIDE SEQUENCE</scope>
    <source>
        <strain evidence="7">A120</strain>
        <plasmid evidence="7">pEMA120</plasmid>
    </source>
</reference>
<evidence type="ECO:0000256" key="1">
    <source>
        <dbReference type="ARBA" id="ARBA00007257"/>
    </source>
</evidence>
<feature type="region of interest" description="Disordered" evidence="4">
    <location>
        <begin position="82"/>
        <end position="114"/>
    </location>
</feature>
<organism evidence="7">
    <name type="scientific">Enterococcus faecium</name>
    <name type="common">Streptococcus faecium</name>
    <dbReference type="NCBI Taxonomy" id="1352"/>
    <lineage>
        <taxon>Bacteria</taxon>
        <taxon>Bacillati</taxon>
        <taxon>Bacillota</taxon>
        <taxon>Bacilli</taxon>
        <taxon>Lactobacillales</taxon>
        <taxon>Enterococcaceae</taxon>
        <taxon>Enterococcus</taxon>
    </lineage>
</organism>
<dbReference type="Gene3D" id="2.60.40.10">
    <property type="entry name" value="Immunoglobulins"/>
    <property type="match status" value="2"/>
</dbReference>
<dbReference type="EMBL" id="KX853854">
    <property type="protein sequence ID" value="APB62422.1"/>
    <property type="molecule type" value="Genomic_DNA"/>
</dbReference>
<dbReference type="RefSeq" id="WP_010724470.1">
    <property type="nucleotide sequence ID" value="NZ_JABEXN010000045.1"/>
</dbReference>